<dbReference type="EMBL" id="QNZL01000216">
    <property type="protein sequence ID" value="RTZ78287.1"/>
    <property type="molecule type" value="Genomic_DNA"/>
</dbReference>
<reference evidence="1 2" key="1">
    <citation type="submission" date="2018-06" db="EMBL/GenBank/DDBJ databases">
        <title>Combined omics and stable isotope probing to characterize newly discovered Mariana Back-Arc vent microbial communities.</title>
        <authorList>
            <person name="Trembath-Reichert E."/>
            <person name="Huber J.A."/>
        </authorList>
    </citation>
    <scope>NUCLEOTIDE SEQUENCE [LARGE SCALE GENOMIC DNA]</scope>
    <source>
        <strain evidence="1">MAG 63_1</strain>
    </source>
</reference>
<dbReference type="Proteomes" id="UP000286801">
    <property type="component" value="Unassembled WGS sequence"/>
</dbReference>
<evidence type="ECO:0000313" key="2">
    <source>
        <dbReference type="Proteomes" id="UP000286801"/>
    </source>
</evidence>
<accession>A0A432G476</accession>
<feature type="non-terminal residue" evidence="1">
    <location>
        <position position="1"/>
    </location>
</feature>
<name>A0A432G476_9DELT</name>
<evidence type="ECO:0000313" key="1">
    <source>
        <dbReference type="EMBL" id="RTZ78287.1"/>
    </source>
</evidence>
<dbReference type="AlphaFoldDB" id="A0A432G476"/>
<proteinExistence type="predicted"/>
<gene>
    <name evidence="1" type="ORF">DSY97_08040</name>
</gene>
<comment type="caution">
    <text evidence="1">The sequence shown here is derived from an EMBL/GenBank/DDBJ whole genome shotgun (WGS) entry which is preliminary data.</text>
</comment>
<sequence>GDIILQGVQSAVRESHWMEQSRHVVILDRQFKDVADISLEFLVKLIQ</sequence>
<protein>
    <submittedName>
        <fullName evidence="1">Esterase</fullName>
    </submittedName>
</protein>
<organism evidence="1 2">
    <name type="scientific">SAR324 cluster bacterium</name>
    <dbReference type="NCBI Taxonomy" id="2024889"/>
    <lineage>
        <taxon>Bacteria</taxon>
        <taxon>Deltaproteobacteria</taxon>
        <taxon>SAR324 cluster</taxon>
    </lineage>
</organism>